<evidence type="ECO:0000259" key="13">
    <source>
        <dbReference type="PROSITE" id="PS50146"/>
    </source>
</evidence>
<dbReference type="PANTHER" id="PTHR12358:SF106">
    <property type="entry name" value="LIPID KINASE YEGS"/>
    <property type="match status" value="1"/>
</dbReference>
<evidence type="ECO:0000256" key="11">
    <source>
        <dbReference type="ARBA" id="ARBA00023209"/>
    </source>
</evidence>
<evidence type="ECO:0000256" key="8">
    <source>
        <dbReference type="ARBA" id="ARBA00022840"/>
    </source>
</evidence>
<gene>
    <name evidence="14" type="ORF">DFJ64_3843</name>
</gene>
<keyword evidence="7 14" id="KW-0418">Kinase</keyword>
<evidence type="ECO:0000256" key="3">
    <source>
        <dbReference type="ARBA" id="ARBA00022516"/>
    </source>
</evidence>
<protein>
    <submittedName>
        <fullName evidence="14">Diacylglycerol kinase</fullName>
    </submittedName>
</protein>
<keyword evidence="3" id="KW-0444">Lipid biosynthesis</keyword>
<evidence type="ECO:0000313" key="15">
    <source>
        <dbReference type="Proteomes" id="UP000256485"/>
    </source>
</evidence>
<keyword evidence="11" id="KW-0594">Phospholipid biosynthesis</keyword>
<dbReference type="InterPro" id="IPR017438">
    <property type="entry name" value="ATP-NAD_kinase_N"/>
</dbReference>
<comment type="caution">
    <text evidence="14">The sequence shown here is derived from an EMBL/GenBank/DDBJ whole genome shotgun (WGS) entry which is preliminary data.</text>
</comment>
<dbReference type="InterPro" id="IPR045540">
    <property type="entry name" value="YegS/DAGK_C"/>
</dbReference>
<evidence type="ECO:0000256" key="12">
    <source>
        <dbReference type="ARBA" id="ARBA00023264"/>
    </source>
</evidence>
<feature type="domain" description="DAGKc" evidence="13">
    <location>
        <begin position="15"/>
        <end position="145"/>
    </location>
</feature>
<dbReference type="Pfam" id="PF00781">
    <property type="entry name" value="DAGK_cat"/>
    <property type="match status" value="1"/>
</dbReference>
<dbReference type="Pfam" id="PF19279">
    <property type="entry name" value="YegS_C"/>
    <property type="match status" value="1"/>
</dbReference>
<evidence type="ECO:0000256" key="9">
    <source>
        <dbReference type="ARBA" id="ARBA00022842"/>
    </source>
</evidence>
<evidence type="ECO:0000256" key="7">
    <source>
        <dbReference type="ARBA" id="ARBA00022777"/>
    </source>
</evidence>
<dbReference type="PROSITE" id="PS50146">
    <property type="entry name" value="DAGK"/>
    <property type="match status" value="1"/>
</dbReference>
<keyword evidence="5" id="KW-0479">Metal-binding</keyword>
<keyword evidence="15" id="KW-1185">Reference proteome</keyword>
<dbReference type="GO" id="GO:0004143">
    <property type="term" value="F:ATP-dependent diacylglycerol kinase activity"/>
    <property type="evidence" value="ECO:0007669"/>
    <property type="project" value="TreeGrafter"/>
</dbReference>
<dbReference type="EMBL" id="QTUC01000001">
    <property type="protein sequence ID" value="REF38366.1"/>
    <property type="molecule type" value="Genomic_DNA"/>
</dbReference>
<dbReference type="PANTHER" id="PTHR12358">
    <property type="entry name" value="SPHINGOSINE KINASE"/>
    <property type="match status" value="1"/>
</dbReference>
<evidence type="ECO:0000256" key="10">
    <source>
        <dbReference type="ARBA" id="ARBA00023098"/>
    </source>
</evidence>
<evidence type="ECO:0000256" key="2">
    <source>
        <dbReference type="ARBA" id="ARBA00005983"/>
    </source>
</evidence>
<evidence type="ECO:0000256" key="1">
    <source>
        <dbReference type="ARBA" id="ARBA00001946"/>
    </source>
</evidence>
<name>A0A3D9VAQ2_THECX</name>
<comment type="cofactor">
    <cofactor evidence="1">
        <name>Mg(2+)</name>
        <dbReference type="ChEBI" id="CHEBI:18420"/>
    </cofactor>
</comment>
<dbReference type="InterPro" id="IPR016064">
    <property type="entry name" value="NAD/diacylglycerol_kinase_sf"/>
</dbReference>
<keyword evidence="10" id="KW-0443">Lipid metabolism</keyword>
<dbReference type="SUPFAM" id="SSF111331">
    <property type="entry name" value="NAD kinase/diacylglycerol kinase-like"/>
    <property type="match status" value="1"/>
</dbReference>
<dbReference type="GO" id="GO:0005886">
    <property type="term" value="C:plasma membrane"/>
    <property type="evidence" value="ECO:0007669"/>
    <property type="project" value="TreeGrafter"/>
</dbReference>
<evidence type="ECO:0000313" key="14">
    <source>
        <dbReference type="EMBL" id="REF38366.1"/>
    </source>
</evidence>
<keyword evidence="12" id="KW-1208">Phospholipid metabolism</keyword>
<keyword evidence="9" id="KW-0460">Magnesium</keyword>
<dbReference type="InterPro" id="IPR005218">
    <property type="entry name" value="Diacylglycerol/lipid_kinase"/>
</dbReference>
<keyword evidence="6" id="KW-0547">Nucleotide-binding</keyword>
<organism evidence="14 15">
    <name type="scientific">Thermasporomyces composti</name>
    <dbReference type="NCBI Taxonomy" id="696763"/>
    <lineage>
        <taxon>Bacteria</taxon>
        <taxon>Bacillati</taxon>
        <taxon>Actinomycetota</taxon>
        <taxon>Actinomycetes</taxon>
        <taxon>Propionibacteriales</taxon>
        <taxon>Nocardioidaceae</taxon>
        <taxon>Thermasporomyces</taxon>
    </lineage>
</organism>
<dbReference type="Gene3D" id="3.40.50.10330">
    <property type="entry name" value="Probable inorganic polyphosphate/atp-NAD kinase, domain 1"/>
    <property type="match status" value="1"/>
</dbReference>
<reference evidence="14 15" key="1">
    <citation type="submission" date="2018-08" db="EMBL/GenBank/DDBJ databases">
        <title>Sequencing the genomes of 1000 actinobacteria strains.</title>
        <authorList>
            <person name="Klenk H.-P."/>
        </authorList>
    </citation>
    <scope>NUCLEOTIDE SEQUENCE [LARGE SCALE GENOMIC DNA]</scope>
    <source>
        <strain evidence="14 15">DSM 22891</strain>
    </source>
</reference>
<keyword evidence="8" id="KW-0067">ATP-binding</keyword>
<dbReference type="GO" id="GO:0005524">
    <property type="term" value="F:ATP binding"/>
    <property type="evidence" value="ECO:0007669"/>
    <property type="project" value="UniProtKB-KW"/>
</dbReference>
<sequence>MVLSPSTPAGRYARGVAREIVVLVNPTSGRGRGARLAEPVTDRLREAGLDARWEAGRDAAEAADMARRAVARGVDGLVIVGGDGMVRLALDAVAQTSTPLGVIPAGTGNDLARAIGIPVRDPLAAADIVVAGFTRSHDLGRTPDGWFATVLCAGFDSRVAERMQTMTWPRGRMRYDVAVLAELGRFRTQHFVLDLDGEEEHANALLVAVGVTRSYGGGLRICEGADPTDGMLDVTVVGAIRRRELVWMFPKLSKGTHVGHPALTTYRAKKVTLSSDDVTAYADGEPVAPLPLTVECVPGALQVFAPPPPETR</sequence>
<dbReference type="GO" id="GO:0046872">
    <property type="term" value="F:metal ion binding"/>
    <property type="evidence" value="ECO:0007669"/>
    <property type="project" value="UniProtKB-KW"/>
</dbReference>
<dbReference type="InterPro" id="IPR050187">
    <property type="entry name" value="Lipid_Phosphate_FormReg"/>
</dbReference>
<dbReference type="Proteomes" id="UP000256485">
    <property type="component" value="Unassembled WGS sequence"/>
</dbReference>
<dbReference type="NCBIfam" id="TIGR00147">
    <property type="entry name" value="YegS/Rv2252/BmrU family lipid kinase"/>
    <property type="match status" value="1"/>
</dbReference>
<comment type="similarity">
    <text evidence="2">Belongs to the diacylglycerol/lipid kinase family.</text>
</comment>
<dbReference type="SMART" id="SM00046">
    <property type="entry name" value="DAGKc"/>
    <property type="match status" value="1"/>
</dbReference>
<dbReference type="InterPro" id="IPR001206">
    <property type="entry name" value="Diacylglycerol_kinase_cat_dom"/>
</dbReference>
<evidence type="ECO:0000256" key="4">
    <source>
        <dbReference type="ARBA" id="ARBA00022679"/>
    </source>
</evidence>
<dbReference type="GO" id="GO:0008654">
    <property type="term" value="P:phospholipid biosynthetic process"/>
    <property type="evidence" value="ECO:0007669"/>
    <property type="project" value="UniProtKB-KW"/>
</dbReference>
<dbReference type="NCBIfam" id="NF008882">
    <property type="entry name" value="PRK11914.1"/>
    <property type="match status" value="1"/>
</dbReference>
<dbReference type="Gene3D" id="2.60.200.40">
    <property type="match status" value="1"/>
</dbReference>
<evidence type="ECO:0000256" key="5">
    <source>
        <dbReference type="ARBA" id="ARBA00022723"/>
    </source>
</evidence>
<proteinExistence type="inferred from homology"/>
<dbReference type="AlphaFoldDB" id="A0A3D9VAQ2"/>
<keyword evidence="4" id="KW-0808">Transferase</keyword>
<accession>A0A3D9VAQ2</accession>
<evidence type="ECO:0000256" key="6">
    <source>
        <dbReference type="ARBA" id="ARBA00022741"/>
    </source>
</evidence>